<keyword evidence="2" id="KW-1185">Reference proteome</keyword>
<dbReference type="EMBL" id="CP003199">
    <property type="protein sequence ID" value="AEW45250.1"/>
    <property type="molecule type" value="Genomic_DNA"/>
</dbReference>
<gene>
    <name evidence="1" type="ordered locus">MHC_01920</name>
</gene>
<reference evidence="1 2" key="1">
    <citation type="journal article" date="2012" name="J. Bacteriol.">
        <title>Complete genome sequence of Mycoplasma haemocanis strain Illinois.</title>
        <authorList>
            <person name="do Nascimento N.C."/>
            <person name="Guimaraes A.M."/>
            <person name="Santos A.P."/>
            <person name="Sanmiguel P.J."/>
            <person name="Messick J.B."/>
        </authorList>
    </citation>
    <scope>NUCLEOTIDE SEQUENCE [LARGE SCALE GENOMIC DNA]</scope>
    <source>
        <strain evidence="1 2">Illinois</strain>
    </source>
</reference>
<evidence type="ECO:0000313" key="2">
    <source>
        <dbReference type="Proteomes" id="UP000009135"/>
    </source>
</evidence>
<dbReference type="KEGG" id="mhe:MHC_01920"/>
<protein>
    <submittedName>
        <fullName evidence="1">Uncharacterized protein</fullName>
    </submittedName>
</protein>
<organism evidence="1 2">
    <name type="scientific">Mycoplasma haemocanis (strain Illinois)</name>
    <dbReference type="NCBI Taxonomy" id="1111676"/>
    <lineage>
        <taxon>Bacteria</taxon>
        <taxon>Bacillati</taxon>
        <taxon>Mycoplasmatota</taxon>
        <taxon>Mollicutes</taxon>
        <taxon>Mycoplasmataceae</taxon>
        <taxon>Mycoplasma</taxon>
    </lineage>
</organism>
<evidence type="ECO:0000313" key="1">
    <source>
        <dbReference type="EMBL" id="AEW45250.1"/>
    </source>
</evidence>
<accession>H6N6H8</accession>
<proteinExistence type="predicted"/>
<dbReference type="HOGENOM" id="CLU_098620_1_1_14"/>
<dbReference type="OrthoDB" id="9822819at2"/>
<name>H6N6H8_MYCHN</name>
<sequence length="212" mass="23943">MIKYGLTAAAAIGAAGTGVWYSGIFNDTYKDISSLIKEDKTIVPVKGDSEWNEKWDLYKNNNSGKKSNEDIWNLNGWTNPAPSTILKAFKDKCTSILSQKVKNKEDSRYLDTIKYCFRDKKISDLFAEGGATLLSKDSSHNEKWKTRWEKFKADTKASLPGFSIAENETKENSFYKLSAACEAAFNKPVKEESYLNNFESIKKWCSAESTFS</sequence>
<dbReference type="STRING" id="1111676.MHC_01920"/>
<dbReference type="AlphaFoldDB" id="H6N6H8"/>
<dbReference type="Proteomes" id="UP000009135">
    <property type="component" value="Chromosome"/>
</dbReference>